<reference evidence="1" key="1">
    <citation type="submission" date="2022-07" db="EMBL/GenBank/DDBJ databases">
        <title>Phylogenomic reconstructions and comparative analyses of Kickxellomycotina fungi.</title>
        <authorList>
            <person name="Reynolds N.K."/>
            <person name="Stajich J.E."/>
            <person name="Barry K."/>
            <person name="Grigoriev I.V."/>
            <person name="Crous P."/>
            <person name="Smith M.E."/>
        </authorList>
    </citation>
    <scope>NUCLEOTIDE SEQUENCE</scope>
    <source>
        <strain evidence="1">Benny 63K</strain>
    </source>
</reference>
<keyword evidence="2" id="KW-1185">Reference proteome</keyword>
<accession>A0ACC1IVT1</accession>
<gene>
    <name evidence="1" type="ORF">LPJ66_000570</name>
</gene>
<dbReference type="EMBL" id="JANBPG010000018">
    <property type="protein sequence ID" value="KAJ1901721.1"/>
    <property type="molecule type" value="Genomic_DNA"/>
</dbReference>
<evidence type="ECO:0000313" key="1">
    <source>
        <dbReference type="EMBL" id="KAJ1901721.1"/>
    </source>
</evidence>
<evidence type="ECO:0000313" key="2">
    <source>
        <dbReference type="Proteomes" id="UP001150581"/>
    </source>
</evidence>
<protein>
    <submittedName>
        <fullName evidence="1">Uncharacterized protein</fullName>
    </submittedName>
</protein>
<sequence>MSSSKAEPKTPTGASGEQPQRAARQVPTEPYPWKRVLIGSLVVIICWCIGFYREYKDVADQHIKYAQDWTFNQLWTHASGSNVQRLQPYRTSLWEQIHGNVLEIGPGFGESMDLIPNGRVPGSRAVSRFIAVEPNAFFHDKLAHNSQAAGFAVQYDPHTCPQAEEFNAAAGNSKLPVLTIVNGTLDNSLSIPETVLNNAPYDFIASSMVLCSVNSIEDNLQTIFNLLAPGGKFVFIEHVRHTDEGDHSCPGYERGSLDLRLWKMVQNVVTPVWSLFTGNCHLDRDTAKIIEGIEGWKVEYKTVRQMEGVLSKLTPIVCGVAIKE</sequence>
<proteinExistence type="predicted"/>
<comment type="caution">
    <text evidence="1">The sequence shown here is derived from an EMBL/GenBank/DDBJ whole genome shotgun (WGS) entry which is preliminary data.</text>
</comment>
<organism evidence="1 2">
    <name type="scientific">Kickxella alabastrina</name>
    <dbReference type="NCBI Taxonomy" id="61397"/>
    <lineage>
        <taxon>Eukaryota</taxon>
        <taxon>Fungi</taxon>
        <taxon>Fungi incertae sedis</taxon>
        <taxon>Zoopagomycota</taxon>
        <taxon>Kickxellomycotina</taxon>
        <taxon>Kickxellomycetes</taxon>
        <taxon>Kickxellales</taxon>
        <taxon>Kickxellaceae</taxon>
        <taxon>Kickxella</taxon>
    </lineage>
</organism>
<name>A0ACC1IVT1_9FUNG</name>
<dbReference type="Proteomes" id="UP001150581">
    <property type="component" value="Unassembled WGS sequence"/>
</dbReference>